<dbReference type="GeneID" id="87877183"/>
<dbReference type="InterPro" id="IPR008927">
    <property type="entry name" value="6-PGluconate_DH-like_C_sf"/>
</dbReference>
<dbReference type="Gene3D" id="1.10.1040.10">
    <property type="entry name" value="N-(1-d-carboxylethyl)-l-norvaline Dehydrogenase, domain 2"/>
    <property type="match status" value="1"/>
</dbReference>
<gene>
    <name evidence="7" type="ORF">B0T23DRAFT_414345</name>
</gene>
<evidence type="ECO:0000313" key="7">
    <source>
        <dbReference type="EMBL" id="KAK3489360.1"/>
    </source>
</evidence>
<keyword evidence="8" id="KW-1185">Reference proteome</keyword>
<reference evidence="7 8" key="1">
    <citation type="journal article" date="2023" name="Mol. Phylogenet. Evol.">
        <title>Genome-scale phylogeny and comparative genomics of the fungal order Sordariales.</title>
        <authorList>
            <person name="Hensen N."/>
            <person name="Bonometti L."/>
            <person name="Westerberg I."/>
            <person name="Brannstrom I.O."/>
            <person name="Guillou S."/>
            <person name="Cros-Aarteil S."/>
            <person name="Calhoun S."/>
            <person name="Haridas S."/>
            <person name="Kuo A."/>
            <person name="Mondo S."/>
            <person name="Pangilinan J."/>
            <person name="Riley R."/>
            <person name="LaButti K."/>
            <person name="Andreopoulos B."/>
            <person name="Lipzen A."/>
            <person name="Chen C."/>
            <person name="Yan M."/>
            <person name="Daum C."/>
            <person name="Ng V."/>
            <person name="Clum A."/>
            <person name="Steindorff A."/>
            <person name="Ohm R.A."/>
            <person name="Martin F."/>
            <person name="Silar P."/>
            <person name="Natvig D.O."/>
            <person name="Lalanne C."/>
            <person name="Gautier V."/>
            <person name="Ament-Velasquez S.L."/>
            <person name="Kruys A."/>
            <person name="Hutchinson M.I."/>
            <person name="Powell A.J."/>
            <person name="Barry K."/>
            <person name="Miller A.N."/>
            <person name="Grigoriev I.V."/>
            <person name="Debuchy R."/>
            <person name="Gladieux P."/>
            <person name="Hiltunen Thoren M."/>
            <person name="Johannesson H."/>
        </authorList>
    </citation>
    <scope>NUCLEOTIDE SEQUENCE [LARGE SCALE GENOMIC DNA]</scope>
    <source>
        <strain evidence="7 8">FGSC 10403</strain>
    </source>
</reference>
<keyword evidence="3" id="KW-0560">Oxidoreductase</keyword>
<proteinExistence type="inferred from homology"/>
<evidence type="ECO:0000256" key="1">
    <source>
        <dbReference type="ARBA" id="ARBA00007870"/>
    </source>
</evidence>
<dbReference type="InterPro" id="IPR013332">
    <property type="entry name" value="KPR_N"/>
</dbReference>
<dbReference type="GO" id="GO:0005739">
    <property type="term" value="C:mitochondrion"/>
    <property type="evidence" value="ECO:0007669"/>
    <property type="project" value="TreeGrafter"/>
</dbReference>
<name>A0AAJ0MPJ5_9PEZI</name>
<evidence type="ECO:0000313" key="8">
    <source>
        <dbReference type="Proteomes" id="UP001285908"/>
    </source>
</evidence>
<feature type="domain" description="Ketopantoate reductase N-terminal" evidence="5">
    <location>
        <begin position="247"/>
        <end position="392"/>
    </location>
</feature>
<feature type="compositionally biased region" description="Basic and acidic residues" evidence="4">
    <location>
        <begin position="176"/>
        <end position="188"/>
    </location>
</feature>
<evidence type="ECO:0000259" key="6">
    <source>
        <dbReference type="Pfam" id="PF08546"/>
    </source>
</evidence>
<dbReference type="FunFam" id="3.40.50.720:FF:001270">
    <property type="entry name" value="ApbA-domain-containing protein"/>
    <property type="match status" value="1"/>
</dbReference>
<keyword evidence="2" id="KW-0521">NADP</keyword>
<evidence type="ECO:0000256" key="4">
    <source>
        <dbReference type="SAM" id="MobiDB-lite"/>
    </source>
</evidence>
<dbReference type="Proteomes" id="UP001285908">
    <property type="component" value="Unassembled WGS sequence"/>
</dbReference>
<evidence type="ECO:0000256" key="3">
    <source>
        <dbReference type="ARBA" id="ARBA00023002"/>
    </source>
</evidence>
<dbReference type="InterPro" id="IPR013328">
    <property type="entry name" value="6PGD_dom2"/>
</dbReference>
<comment type="caution">
    <text evidence="7">The sequence shown here is derived from an EMBL/GenBank/DDBJ whole genome shotgun (WGS) entry which is preliminary data.</text>
</comment>
<feature type="region of interest" description="Disordered" evidence="4">
    <location>
        <begin position="142"/>
        <end position="205"/>
    </location>
</feature>
<dbReference type="InterPro" id="IPR013752">
    <property type="entry name" value="KPA_reductase"/>
</dbReference>
<dbReference type="PANTHER" id="PTHR43765">
    <property type="entry name" value="2-DEHYDROPANTOATE 2-REDUCTASE-RELATED"/>
    <property type="match status" value="1"/>
</dbReference>
<dbReference type="Pfam" id="PF02558">
    <property type="entry name" value="ApbA"/>
    <property type="match status" value="1"/>
</dbReference>
<dbReference type="GO" id="GO:0008677">
    <property type="term" value="F:2-dehydropantoate 2-reductase activity"/>
    <property type="evidence" value="ECO:0007669"/>
    <property type="project" value="TreeGrafter"/>
</dbReference>
<sequence length="645" mass="72889">MRIWMRLLDEESGPTQLRTVQVALFWFQIQRSTCCDKPCTDLLRQVLRRGFCTTTIIPYHELPVSSVKAANLYSFTGSRPHLRVFGRIPCRHTRWCPSNTSVGRGASASGFRSIQPEVQSRLFVASSSPLRDVLFRGTHVQVPPYPRQQTRQASSQADARSATLSATPDAPLPKNFDAHVPTKTESKPVAHGGSEPEAAKERYRNPTKEFFDRLNEGELDEQKLAQTIRREGEKKPWTDLFKPSDLIHVMGLNIQGRYIAHTLAGAETIPPPIYMINRLNLLKRWVKAGKCLKLHRQKEVIVRDRIKAQFTPPTHGHDPRKQKDEHISNLIVTVPAGHTVEALGQIKHRLDHNSTIVLIQEGLGVAEAICKAYFPIESQRPVFILGHMTTGLGLGDETFEFGEVRPGRLFLTVYTPQSDNIGPAAPVVIKKHPPTLYQRRGSHLIKLLTSIPDLNATGHRTDDFLQLKLPAVAFRAVADPLATILDSTYDKIPENPHARQLMDKLLSEVADVVSHLPELKGLEQFRVANTLPYMRSEVFHRLKRKGTSDSPMRRLTARGLDTDIGYVTGYFVMRGKTLGLSVNALDSIWSAVKAKQKVLAERRKREIPFEVPYQPKLVPHVPEPYTHYPDRLWPMPLKNILNKIR</sequence>
<dbReference type="Pfam" id="PF08546">
    <property type="entry name" value="ApbA_C"/>
    <property type="match status" value="1"/>
</dbReference>
<dbReference type="AlphaFoldDB" id="A0AAJ0MPJ5"/>
<dbReference type="InterPro" id="IPR050838">
    <property type="entry name" value="Ketopantoate_reductase"/>
</dbReference>
<protein>
    <submittedName>
        <fullName evidence="7">Ketopantoate reductase PanE/ApbA-domain-containing protein</fullName>
    </submittedName>
</protein>
<dbReference type="Gene3D" id="3.40.50.720">
    <property type="entry name" value="NAD(P)-binding Rossmann-like Domain"/>
    <property type="match status" value="1"/>
</dbReference>
<dbReference type="GO" id="GO:0050661">
    <property type="term" value="F:NADP binding"/>
    <property type="evidence" value="ECO:0007669"/>
    <property type="project" value="TreeGrafter"/>
</dbReference>
<dbReference type="PANTHER" id="PTHR43765:SF2">
    <property type="entry name" value="2-DEHYDROPANTOATE 2-REDUCTASE"/>
    <property type="match status" value="1"/>
</dbReference>
<accession>A0AAJ0MPJ5</accession>
<comment type="similarity">
    <text evidence="1">Belongs to the ketopantoate reductase family.</text>
</comment>
<evidence type="ECO:0000259" key="5">
    <source>
        <dbReference type="Pfam" id="PF02558"/>
    </source>
</evidence>
<feature type="domain" description="Ketopantoate reductase C-terminal" evidence="6">
    <location>
        <begin position="464"/>
        <end position="596"/>
    </location>
</feature>
<evidence type="ECO:0000256" key="2">
    <source>
        <dbReference type="ARBA" id="ARBA00022857"/>
    </source>
</evidence>
<dbReference type="RefSeq" id="XP_062691067.1">
    <property type="nucleotide sequence ID" value="XM_062839561.1"/>
</dbReference>
<feature type="compositionally biased region" description="Low complexity" evidence="4">
    <location>
        <begin position="147"/>
        <end position="163"/>
    </location>
</feature>
<dbReference type="SUPFAM" id="SSF48179">
    <property type="entry name" value="6-phosphogluconate dehydrogenase C-terminal domain-like"/>
    <property type="match status" value="1"/>
</dbReference>
<organism evidence="7 8">
    <name type="scientific">Neurospora hispaniola</name>
    <dbReference type="NCBI Taxonomy" id="588809"/>
    <lineage>
        <taxon>Eukaryota</taxon>
        <taxon>Fungi</taxon>
        <taxon>Dikarya</taxon>
        <taxon>Ascomycota</taxon>
        <taxon>Pezizomycotina</taxon>
        <taxon>Sordariomycetes</taxon>
        <taxon>Sordariomycetidae</taxon>
        <taxon>Sordariales</taxon>
        <taxon>Sordariaceae</taxon>
        <taxon>Neurospora</taxon>
    </lineage>
</organism>
<dbReference type="EMBL" id="JAULSX010000006">
    <property type="protein sequence ID" value="KAK3489360.1"/>
    <property type="molecule type" value="Genomic_DNA"/>
</dbReference>